<dbReference type="Gene3D" id="3.80.10.10">
    <property type="entry name" value="Ribonuclease Inhibitor"/>
    <property type="match status" value="1"/>
</dbReference>
<dbReference type="InterPro" id="IPR029487">
    <property type="entry name" value="NEL_dom"/>
</dbReference>
<comment type="caution">
    <text evidence="9">The sequence shown here is derived from an EMBL/GenBank/DDBJ whole genome shotgun (WGS) entry which is preliminary data.</text>
</comment>
<keyword evidence="5" id="KW-0843">Virulence</keyword>
<feature type="domain" description="NEL" evidence="8">
    <location>
        <begin position="1354"/>
        <end position="1659"/>
    </location>
</feature>
<comment type="catalytic activity">
    <reaction evidence="1">
        <text>S-ubiquitinyl-[E2 ubiquitin-conjugating enzyme]-L-cysteine + [acceptor protein]-L-lysine = [E2 ubiquitin-conjugating enzyme]-L-cysteine + N(6)-ubiquitinyl-[acceptor protein]-L-lysine.</text>
        <dbReference type="EC" id="2.3.2.27"/>
    </reaction>
</comment>
<keyword evidence="6" id="KW-0832">Ubl conjugation</keyword>
<name>A0ABR7B4C0_9PSED</name>
<organism evidence="9 10">
    <name type="scientific">Pseudomonas folii</name>
    <dbReference type="NCBI Taxonomy" id="2762593"/>
    <lineage>
        <taxon>Bacteria</taxon>
        <taxon>Pseudomonadati</taxon>
        <taxon>Pseudomonadota</taxon>
        <taxon>Gammaproteobacteria</taxon>
        <taxon>Pseudomonadales</taxon>
        <taxon>Pseudomonadaceae</taxon>
        <taxon>Pseudomonas</taxon>
    </lineage>
</organism>
<dbReference type="InterPro" id="IPR001611">
    <property type="entry name" value="Leu-rich_rpt"/>
</dbReference>
<dbReference type="Pfam" id="PF13855">
    <property type="entry name" value="LRR_8"/>
    <property type="match status" value="1"/>
</dbReference>
<dbReference type="Proteomes" id="UP000651852">
    <property type="component" value="Unassembled WGS sequence"/>
</dbReference>
<accession>A0ABR7B4C0</accession>
<dbReference type="PANTHER" id="PTHR45617:SF179">
    <property type="entry name" value="LEUCINE-RICH REPEAT-CONTAINING PROTEIN 15-LIKE"/>
    <property type="match status" value="1"/>
</dbReference>
<dbReference type="RefSeq" id="WP_187522508.1">
    <property type="nucleotide sequence ID" value="NZ_JACONW010000110.1"/>
</dbReference>
<dbReference type="Pfam" id="PF14496">
    <property type="entry name" value="NEL"/>
    <property type="match status" value="1"/>
</dbReference>
<dbReference type="EMBL" id="JACONW010000110">
    <property type="protein sequence ID" value="MBC3951989.1"/>
    <property type="molecule type" value="Genomic_DNA"/>
</dbReference>
<dbReference type="PROSITE" id="PS51450">
    <property type="entry name" value="LRR"/>
    <property type="match status" value="1"/>
</dbReference>
<feature type="active site" description="Glycyl thioester intermediate" evidence="6">
    <location>
        <position position="1441"/>
    </location>
</feature>
<dbReference type="SUPFAM" id="SSF52058">
    <property type="entry name" value="L domain-like"/>
    <property type="match status" value="1"/>
</dbReference>
<proteinExistence type="inferred from homology"/>
<evidence type="ECO:0000256" key="1">
    <source>
        <dbReference type="ARBA" id="ARBA00000900"/>
    </source>
</evidence>
<dbReference type="InterPro" id="IPR032675">
    <property type="entry name" value="LRR_dom_sf"/>
</dbReference>
<gene>
    <name evidence="9" type="ORF">H8S59_19625</name>
</gene>
<sequence>MSANQSQTHEPRSDALPFDSGHLNQQLLKTRLPAWFYNAPRELREALRRSLLQGQFSRRAVEPLRTRLLPVEQFARPLLEQALYKRFNVQLDVTAHQLVTMRYEEVSPLRRLVPFKQTLLEAALHNFEESEANPGYFQPGSALLPVDGLQLQLVEGTGTKGTAPRFRYEYRGVLAIKPEPFAELCHGLDLGGKYQAHLDSVFKPVPSSGQTREAAAQAVAEAFMNCERDALEVLAHIARMKKHLSAAAWQMLQQMVKTNGEPRWDGQPVRYRQLHMLGDRTFEGSPLYGALLIELDIPGVENGPCVVYMPGEPEHPLKEYPSLMALLVVLRRKLLDKEYQQYFRRFVSLRHSQHFFTRLNERLTPLSRVEGSSLLKPLYEYRFNPAADLALEAQDVGQPPFEMLYEHLRSKTYDDSRRVAVPSRDEDQNARQRRMQYFESQGLNLLNVMGFFVPVLGEVMSVLAAGQLLHEVFFAVEEWRHGDLNEALDHLFEIAENLASVAVSGAATGIRPQLEPSGFIESLTPVTLRNGQTRLWKPELTHFAHEIALPAGLPADSHGRIEALGKTWLTLAGRHYRIELDAALQQWRVRHPHDIQRHGPVVEHHGGGCWRSEFENPLGWDEITAFRRLGTAEQSLTDEGMHNALNITGADEALVRQVHVERMRSPALLNDCAQRLLIDQQIDHCIQAMRSGHLYQVVTPNIEPWIKRLASAPRWPTGRALRLIDTQGAEVARWGVVNEAASSVIDIKWQSGGLDTLLRTVADGLEPHELQALLDTRTTQTTAWVQRLASYLAQCAEMDRAQLLEDIYAVPNRSSDPHVNVVQRDFQTVPVVVANELLSTANTVQLQRMTESGRLPLEIAEHAREYVQQLRVNRANEGFYLEATANPDTAKVGLQLLEHLPGWPGGIAIELRQESAAGELLDSMGTHQAAQVQLTIAKTSSGYLYLGGEGTPDALFFDALLRALPDSVRSRIGLSSTATEQHLRRLLGDLAVTRRETVADILDLQAIKPGFKWPLRLADGRVGYPLSGRLRGLFNRLGLAASRYSPELAVKSLFPRFTDEQVSAFLADLRREHLGSSAQLNLFLKQRLDEMAAEYKVLKTTLSGWVDEMPTSSSMHSARVVAADRLRRCWTRIGTLMHGEGGEVLGYSLDLCDLTIGRLPRISARFDHVAFLTLKNTYLTNAQVDVFLGLFKNLVYLSLQRNRLFTLPAAVGGLSRLKRLWLSHNPLTLNAESLGHLQRLRQLHLLDLNYCPLDPNVSFAGIHPLRCLLLRSTGINWVPEHVLNWPELTELDLRENQISTLSLDVLRRLDRVGLRARLHDNPLSAVTLERADNALGAYAQTRLGLNNTRGHASLLLPTDTPWFLRVENNVPQPRLQQWIDLATIAESSDFFRILNDLALSADFVGHREALIQRVWGLLDAASANSELREQLFSFAAHPRTCGDGISIIFSELEIQVLIFDIKTSTSRARQPVQLFKLARGLDRLDELEKIAQADIAARLLRGETVDQAEVRLGYRVGLAKALELPAQPRSMLFSNLSGVTPARLAIAQRQILDRERTSAFMQSLIERDFWMDYLQEHFAAKFASVKDPFVERIVALDSREESLLSDQQYLDEVATITQERREAVEGLAIRLSEAVADQVLEEEGVQSVVRLAEPGTAQE</sequence>
<comment type="similarity">
    <text evidence="6">Belongs to the LRR-containing bacterial E3 ligase family.</text>
</comment>
<keyword evidence="3" id="KW-0433">Leucine-rich repeat</keyword>
<evidence type="ECO:0000256" key="3">
    <source>
        <dbReference type="ARBA" id="ARBA00022614"/>
    </source>
</evidence>
<dbReference type="Gene3D" id="1.20.58.360">
    <property type="entry name" value="Shigella T3SS effector IpaH defines"/>
    <property type="match status" value="1"/>
</dbReference>
<evidence type="ECO:0000313" key="10">
    <source>
        <dbReference type="Proteomes" id="UP000651852"/>
    </source>
</evidence>
<keyword evidence="10" id="KW-1185">Reference proteome</keyword>
<evidence type="ECO:0000256" key="4">
    <source>
        <dbReference type="ARBA" id="ARBA00022737"/>
    </source>
</evidence>
<evidence type="ECO:0000256" key="5">
    <source>
        <dbReference type="ARBA" id="ARBA00023026"/>
    </source>
</evidence>
<dbReference type="InterPro" id="IPR046673">
    <property type="entry name" value="ToxA_N"/>
</dbReference>
<evidence type="ECO:0000313" key="9">
    <source>
        <dbReference type="EMBL" id="MBC3951989.1"/>
    </source>
</evidence>
<comment type="PTM">
    <text evidence="6">Ubiquitinated in the presence of host E1 ubiquitin-activating enzyme, E2 ubiquitin-conjugating enzyme and ubiquitin.</text>
</comment>
<keyword evidence="6" id="KW-0964">Secreted</keyword>
<feature type="region of interest" description="Disordered" evidence="7">
    <location>
        <begin position="1"/>
        <end position="20"/>
    </location>
</feature>
<evidence type="ECO:0000256" key="7">
    <source>
        <dbReference type="SAM" id="MobiDB-lite"/>
    </source>
</evidence>
<dbReference type="EC" id="2.3.2.27" evidence="2"/>
<evidence type="ECO:0000259" key="8">
    <source>
        <dbReference type="PROSITE" id="PS52053"/>
    </source>
</evidence>
<dbReference type="InterPro" id="IPR003591">
    <property type="entry name" value="Leu-rich_rpt_typical-subtyp"/>
</dbReference>
<keyword evidence="4" id="KW-0677">Repeat</keyword>
<dbReference type="PROSITE" id="PS52053">
    <property type="entry name" value="NEL"/>
    <property type="match status" value="1"/>
</dbReference>
<keyword evidence="6" id="KW-0833">Ubl conjugation pathway</keyword>
<keyword evidence="6" id="KW-0808">Transferase</keyword>
<evidence type="ECO:0000256" key="2">
    <source>
        <dbReference type="ARBA" id="ARBA00012483"/>
    </source>
</evidence>
<dbReference type="PANTHER" id="PTHR45617">
    <property type="entry name" value="LEUCINE RICH REPEAT FAMILY PROTEIN"/>
    <property type="match status" value="1"/>
</dbReference>
<keyword evidence="6" id="KW-1035">Host cytoplasm</keyword>
<dbReference type="Pfam" id="PF20178">
    <property type="entry name" value="ToxA_N"/>
    <property type="match status" value="1"/>
</dbReference>
<reference evidence="9 10" key="1">
    <citation type="submission" date="2020-08" db="EMBL/GenBank/DDBJ databases">
        <title>Putative novel bacterial strains isolated from necrotic wheat leaf tissues caused by Xanthomonas translucens.</title>
        <authorList>
            <person name="Tambong J.T."/>
        </authorList>
    </citation>
    <scope>NUCLEOTIDE SEQUENCE [LARGE SCALE GENOMIC DNA]</scope>
    <source>
        <strain evidence="9 10">DOAB 1069</strain>
    </source>
</reference>
<dbReference type="SMART" id="SM00369">
    <property type="entry name" value="LRR_TYP"/>
    <property type="match status" value="3"/>
</dbReference>
<evidence type="ECO:0000256" key="6">
    <source>
        <dbReference type="PROSITE-ProRule" id="PRU01398"/>
    </source>
</evidence>
<protein>
    <recommendedName>
        <fullName evidence="2">RING-type E3 ubiquitin transferase</fullName>
        <ecNumber evidence="2">2.3.2.27</ecNumber>
    </recommendedName>
</protein>